<evidence type="ECO:0000256" key="2">
    <source>
        <dbReference type="ARBA" id="ARBA00008000"/>
    </source>
</evidence>
<feature type="domain" description="4Fe-4S ferredoxin-type" evidence="12">
    <location>
        <begin position="532"/>
        <end position="563"/>
    </location>
</feature>
<dbReference type="PROSITE" id="PS00198">
    <property type="entry name" value="4FE4S_FER_1"/>
    <property type="match status" value="1"/>
</dbReference>
<dbReference type="EMBL" id="JAVIFY010000001">
    <property type="protein sequence ID" value="MDQ9090206.1"/>
    <property type="molecule type" value="Genomic_DNA"/>
</dbReference>
<evidence type="ECO:0000256" key="11">
    <source>
        <dbReference type="SAM" id="Coils"/>
    </source>
</evidence>
<dbReference type="PROSITE" id="PS51387">
    <property type="entry name" value="FAD_PCMH"/>
    <property type="match status" value="1"/>
</dbReference>
<comment type="similarity">
    <text evidence="2">Belongs to the FAD-binding oxidoreductase/transferase type 4 family.</text>
</comment>
<evidence type="ECO:0000256" key="10">
    <source>
        <dbReference type="ARBA" id="ARBA00038897"/>
    </source>
</evidence>
<evidence type="ECO:0000256" key="8">
    <source>
        <dbReference type="ARBA" id="ARBA00023004"/>
    </source>
</evidence>
<dbReference type="InterPro" id="IPR016164">
    <property type="entry name" value="FAD-linked_Oxase-like_C"/>
</dbReference>
<proteinExistence type="inferred from homology"/>
<dbReference type="InterPro" id="IPR016169">
    <property type="entry name" value="FAD-bd_PCMH_sub2"/>
</dbReference>
<dbReference type="InterPro" id="IPR004113">
    <property type="entry name" value="FAD-bd_oxidored_4_C"/>
</dbReference>
<feature type="domain" description="FAD-binding PCMH-type" evidence="13">
    <location>
        <begin position="38"/>
        <end position="266"/>
    </location>
</feature>
<dbReference type="InterPro" id="IPR016166">
    <property type="entry name" value="FAD-bd_PCMH"/>
</dbReference>
<dbReference type="Gene3D" id="3.30.70.2190">
    <property type="match status" value="1"/>
</dbReference>
<keyword evidence="11" id="KW-0175">Coiled coil</keyword>
<dbReference type="Gene3D" id="3.30.465.10">
    <property type="match status" value="1"/>
</dbReference>
<evidence type="ECO:0000313" key="15">
    <source>
        <dbReference type="Proteomes" id="UP001226574"/>
    </source>
</evidence>
<keyword evidence="3" id="KW-0285">Flavoprotein</keyword>
<evidence type="ECO:0000256" key="4">
    <source>
        <dbReference type="ARBA" id="ARBA00022723"/>
    </source>
</evidence>
<evidence type="ECO:0000259" key="13">
    <source>
        <dbReference type="PROSITE" id="PS51387"/>
    </source>
</evidence>
<comment type="cofactor">
    <cofactor evidence="1">
        <name>FAD</name>
        <dbReference type="ChEBI" id="CHEBI:57692"/>
    </cofactor>
</comment>
<evidence type="ECO:0000256" key="6">
    <source>
        <dbReference type="ARBA" id="ARBA00022946"/>
    </source>
</evidence>
<dbReference type="InterPro" id="IPR016167">
    <property type="entry name" value="FAD-bd_PCMH_sub1"/>
</dbReference>
<keyword evidence="9" id="KW-0411">Iron-sulfur</keyword>
<dbReference type="EC" id="1.1.2.4" evidence="10"/>
<organism evidence="14 15">
    <name type="scientific">Pseudoalteromonas haloplanktis</name>
    <name type="common">Alteromonas haloplanktis</name>
    <dbReference type="NCBI Taxonomy" id="228"/>
    <lineage>
        <taxon>Bacteria</taxon>
        <taxon>Pseudomonadati</taxon>
        <taxon>Pseudomonadota</taxon>
        <taxon>Gammaproteobacteria</taxon>
        <taxon>Alteromonadales</taxon>
        <taxon>Pseudoalteromonadaceae</taxon>
        <taxon>Pseudoalteromonas</taxon>
    </lineage>
</organism>
<evidence type="ECO:0000256" key="7">
    <source>
        <dbReference type="ARBA" id="ARBA00023002"/>
    </source>
</evidence>
<comment type="caution">
    <text evidence="14">The sequence shown here is derived from an EMBL/GenBank/DDBJ whole genome shotgun (WGS) entry which is preliminary data.</text>
</comment>
<dbReference type="SUPFAM" id="SSF46548">
    <property type="entry name" value="alpha-helical ferredoxin"/>
    <property type="match status" value="1"/>
</dbReference>
<evidence type="ECO:0000256" key="1">
    <source>
        <dbReference type="ARBA" id="ARBA00001974"/>
    </source>
</evidence>
<dbReference type="PROSITE" id="PS51379">
    <property type="entry name" value="4FE4S_FER_2"/>
    <property type="match status" value="1"/>
</dbReference>
<dbReference type="Gene3D" id="3.30.43.10">
    <property type="entry name" value="Uridine Diphospho-n-acetylenolpyruvylglucosamine Reductase, domain 2"/>
    <property type="match status" value="1"/>
</dbReference>
<evidence type="ECO:0000256" key="9">
    <source>
        <dbReference type="ARBA" id="ARBA00023014"/>
    </source>
</evidence>
<dbReference type="Pfam" id="PF13183">
    <property type="entry name" value="Fer4_8"/>
    <property type="match status" value="1"/>
</dbReference>
<keyword evidence="8" id="KW-0408">Iron</keyword>
<dbReference type="InterPro" id="IPR017896">
    <property type="entry name" value="4Fe4S_Fe-S-bd"/>
</dbReference>
<name>A0ABU1B7B9_PSEHA</name>
<reference evidence="14 15" key="1">
    <citation type="submission" date="2023-08" db="EMBL/GenBank/DDBJ databases">
        <title>Pseudoalteromonas haloplanktis LL1 genome.</title>
        <authorList>
            <person name="Wu S."/>
        </authorList>
    </citation>
    <scope>NUCLEOTIDE SEQUENCE [LARGE SCALE GENOMIC DNA]</scope>
    <source>
        <strain evidence="14 15">LL1</strain>
    </source>
</reference>
<gene>
    <name evidence="14" type="ORF">RC083_01225</name>
</gene>
<dbReference type="InterPro" id="IPR017900">
    <property type="entry name" value="4Fe4S_Fe_S_CS"/>
</dbReference>
<keyword evidence="15" id="KW-1185">Reference proteome</keyword>
<dbReference type="Gene3D" id="1.10.45.10">
    <property type="entry name" value="Vanillyl-alcohol Oxidase, Chain A, domain 4"/>
    <property type="match status" value="1"/>
</dbReference>
<keyword evidence="5" id="KW-0274">FAD</keyword>
<dbReference type="Proteomes" id="UP001226574">
    <property type="component" value="Unassembled WGS sequence"/>
</dbReference>
<protein>
    <recommendedName>
        <fullName evidence="10">D-lactate dehydrogenase (cytochrome)</fullName>
        <ecNumber evidence="10">1.1.2.4</ecNumber>
    </recommendedName>
</protein>
<dbReference type="InterPro" id="IPR006094">
    <property type="entry name" value="Oxid_FAD_bind_N"/>
</dbReference>
<dbReference type="InterPro" id="IPR016171">
    <property type="entry name" value="Vanillyl_alc_oxidase_C-sub2"/>
</dbReference>
<keyword evidence="7" id="KW-0560">Oxidoreductase</keyword>
<evidence type="ECO:0000256" key="3">
    <source>
        <dbReference type="ARBA" id="ARBA00022630"/>
    </source>
</evidence>
<feature type="coiled-coil region" evidence="11">
    <location>
        <begin position="334"/>
        <end position="361"/>
    </location>
</feature>
<evidence type="ECO:0000259" key="12">
    <source>
        <dbReference type="PROSITE" id="PS51379"/>
    </source>
</evidence>
<keyword evidence="4" id="KW-0479">Metal-binding</keyword>
<accession>A0ABU1B7B9</accession>
<dbReference type="InterPro" id="IPR009051">
    <property type="entry name" value="Helical_ferredxn"/>
</dbReference>
<dbReference type="Gene3D" id="1.10.1060.10">
    <property type="entry name" value="Alpha-helical ferredoxin"/>
    <property type="match status" value="1"/>
</dbReference>
<evidence type="ECO:0000313" key="14">
    <source>
        <dbReference type="EMBL" id="MDQ9090206.1"/>
    </source>
</evidence>
<dbReference type="PANTHER" id="PTHR11748:SF111">
    <property type="entry name" value="D-LACTATE DEHYDROGENASE, MITOCHONDRIAL-RELATED"/>
    <property type="match status" value="1"/>
</dbReference>
<dbReference type="PANTHER" id="PTHR11748">
    <property type="entry name" value="D-LACTATE DEHYDROGENASE"/>
    <property type="match status" value="1"/>
</dbReference>
<dbReference type="InterPro" id="IPR036318">
    <property type="entry name" value="FAD-bd_PCMH-like_sf"/>
</dbReference>
<keyword evidence="6" id="KW-0809">Transit peptide</keyword>
<sequence>MATALTLFQQQLSEKLPASAFIEDYARRYAFGTDASFYRLVPKLIVLVADQQQAQQVISAAASYKIPITFRAAGTSLSGQAITDSVLVLLADSWSGYEIENQGHSIRLEPAIIGARVNQLLAPFGRKIGPDPASINSCKIAGMAANNSSGMCCGVAQNSYHTVKDMTLIFADGSVLDTRCEQSRNNFLQTHQQFIRDLVDLAQQVTNNPQLAQRIAYKYRLKNTTGYGLNALIDYQDPIEIIKHLMIGSEGTLGFIADITYHTVVEHAHKSSAFIIFDDISQVCELVKQLADLDVAAVELLDKRSLVSVAHHDIMPKEVHSYPAESAALLIEVRAEDAAKLVNLQQQVDELVAEFSSHQLATMAFSTDVKRNALLWNIRKGTFPAVGAVRENGTTVIIEDVAFELDVLAQGVHALHQLFDQYGYDEAIIFGHALAGNLHFVFTQAFDTPAQVARYEQFMQDVSQLVAVELNGSLKAEHGTGRNMAPFVATEWGADGFAIMQRIKQLFDKGHILNPGVIINADENCHIQHLKTMPSSDDIIDKCIECGFCETVCPSKGLTLTPRQRITLWRRRTELVNTLAKTDDLSAKQQLNRQLKSIENDFQYLGIDSCAATGLCGMKCPVGINTGEFIKSLRATQLTNNKMAHHVANFAVKHFAVLASTARFGLTSMAAIRKIVGAPMLRNLSKPANKLLGTPLYYSAWPRGEQPINRNNITPSQLDKVVYLPSCASRVFAADETAKDQRSIMQVMHSLANKAGIELLLPAQVNELCCGMPFASKGLPEQASSKAEQLLAVAEQLSENGRYPIIFDASPCALTTSIVAQQRGLTVLESAEFAYQYLLPKLTVTAQSEPVMLHVTCSSKRRGSEQQLVDVAKVCSNKVIIPADIECCGFAGDKGFNLPELNANALKTLRSQVPANCDMGISNSRSCEIGLTQHSGVNYQSVLYLLDKNSK</sequence>
<evidence type="ECO:0000256" key="5">
    <source>
        <dbReference type="ARBA" id="ARBA00022827"/>
    </source>
</evidence>
<dbReference type="RefSeq" id="WP_309038179.1">
    <property type="nucleotide sequence ID" value="NZ_JAVIFY010000001.1"/>
</dbReference>
<dbReference type="SUPFAM" id="SSF55103">
    <property type="entry name" value="FAD-linked oxidases, C-terminal domain"/>
    <property type="match status" value="1"/>
</dbReference>
<dbReference type="Gene3D" id="3.30.70.2740">
    <property type="match status" value="1"/>
</dbReference>
<dbReference type="SUPFAM" id="SSF56176">
    <property type="entry name" value="FAD-binding/transporter-associated domain-like"/>
    <property type="match status" value="1"/>
</dbReference>
<dbReference type="Pfam" id="PF01565">
    <property type="entry name" value="FAD_binding_4"/>
    <property type="match status" value="1"/>
</dbReference>
<dbReference type="Pfam" id="PF02913">
    <property type="entry name" value="FAD-oxidase_C"/>
    <property type="match status" value="1"/>
</dbReference>